<dbReference type="Gene3D" id="3.30.2220.30">
    <property type="match status" value="1"/>
</dbReference>
<dbReference type="EMBL" id="JACSNV010000003">
    <property type="protein sequence ID" value="MBM6877091.1"/>
    <property type="molecule type" value="Genomic_DNA"/>
</dbReference>
<sequence length="111" mass="12649">MEQSIFLKEKALPMGEKEILISGRFQEEGRELPWRIRAMSQKENVEIQNSRMWREKEYLAEVIAACVVFPDLKDAALQDSYGVLGAGRLLEKMLTAGEFAMLQEAVEEING</sequence>
<dbReference type="InterPro" id="IPR014986">
    <property type="entry name" value="XkdN-like"/>
</dbReference>
<protein>
    <submittedName>
        <fullName evidence="1">Phage portal protein</fullName>
    </submittedName>
</protein>
<keyword evidence="2" id="KW-1185">Reference proteome</keyword>
<gene>
    <name evidence="1" type="ORF">H9X83_02810</name>
</gene>
<dbReference type="Pfam" id="PF08890">
    <property type="entry name" value="Phage_TAC_5"/>
    <property type="match status" value="1"/>
</dbReference>
<comment type="caution">
    <text evidence="1">The sequence shown here is derived from an EMBL/GenBank/DDBJ whole genome shotgun (WGS) entry which is preliminary data.</text>
</comment>
<dbReference type="Proteomes" id="UP000729290">
    <property type="component" value="Unassembled WGS sequence"/>
</dbReference>
<evidence type="ECO:0000313" key="2">
    <source>
        <dbReference type="Proteomes" id="UP000729290"/>
    </source>
</evidence>
<evidence type="ECO:0000313" key="1">
    <source>
        <dbReference type="EMBL" id="MBM6877091.1"/>
    </source>
</evidence>
<name>A0ABS2G6K5_9FIRM</name>
<organism evidence="1 2">
    <name type="scientific">Anaerotignum lactatifermentans</name>
    <dbReference type="NCBI Taxonomy" id="160404"/>
    <lineage>
        <taxon>Bacteria</taxon>
        <taxon>Bacillati</taxon>
        <taxon>Bacillota</taxon>
        <taxon>Clostridia</taxon>
        <taxon>Lachnospirales</taxon>
        <taxon>Anaerotignaceae</taxon>
        <taxon>Anaerotignum</taxon>
    </lineage>
</organism>
<dbReference type="RefSeq" id="WP_205133007.1">
    <property type="nucleotide sequence ID" value="NZ_JACSNT010000003.1"/>
</dbReference>
<reference evidence="1 2" key="1">
    <citation type="journal article" date="2021" name="Sci. Rep.">
        <title>The distribution of antibiotic resistance genes in chicken gut microbiota commensals.</title>
        <authorList>
            <person name="Juricova H."/>
            <person name="Matiasovicova J."/>
            <person name="Kubasova T."/>
            <person name="Cejkova D."/>
            <person name="Rychlik I."/>
        </authorList>
    </citation>
    <scope>NUCLEOTIDE SEQUENCE [LARGE SCALE GENOMIC DNA]</scope>
    <source>
        <strain evidence="1 2">An431b</strain>
    </source>
</reference>
<proteinExistence type="predicted"/>
<accession>A0ABS2G6K5</accession>
<dbReference type="InterPro" id="IPR038559">
    <property type="entry name" value="XkdN-like_sf"/>
</dbReference>